<dbReference type="AlphaFoldDB" id="A0A392N6G3"/>
<evidence type="ECO:0000313" key="3">
    <source>
        <dbReference type="Proteomes" id="UP000265520"/>
    </source>
</evidence>
<feature type="region of interest" description="Disordered" evidence="1">
    <location>
        <begin position="59"/>
        <end position="88"/>
    </location>
</feature>
<dbReference type="Proteomes" id="UP000265520">
    <property type="component" value="Unassembled WGS sequence"/>
</dbReference>
<evidence type="ECO:0000313" key="2">
    <source>
        <dbReference type="EMBL" id="MCH95331.1"/>
    </source>
</evidence>
<accession>A0A392N6G3</accession>
<protein>
    <submittedName>
        <fullName evidence="2">Uncharacterized protein</fullName>
    </submittedName>
</protein>
<organism evidence="2 3">
    <name type="scientific">Trifolium medium</name>
    <dbReference type="NCBI Taxonomy" id="97028"/>
    <lineage>
        <taxon>Eukaryota</taxon>
        <taxon>Viridiplantae</taxon>
        <taxon>Streptophyta</taxon>
        <taxon>Embryophyta</taxon>
        <taxon>Tracheophyta</taxon>
        <taxon>Spermatophyta</taxon>
        <taxon>Magnoliopsida</taxon>
        <taxon>eudicotyledons</taxon>
        <taxon>Gunneridae</taxon>
        <taxon>Pentapetalae</taxon>
        <taxon>rosids</taxon>
        <taxon>fabids</taxon>
        <taxon>Fabales</taxon>
        <taxon>Fabaceae</taxon>
        <taxon>Papilionoideae</taxon>
        <taxon>50 kb inversion clade</taxon>
        <taxon>NPAAA clade</taxon>
        <taxon>Hologalegina</taxon>
        <taxon>IRL clade</taxon>
        <taxon>Trifolieae</taxon>
        <taxon>Trifolium</taxon>
    </lineage>
</organism>
<proteinExistence type="predicted"/>
<name>A0A392N6G3_9FABA</name>
<comment type="caution">
    <text evidence="2">The sequence shown here is derived from an EMBL/GenBank/DDBJ whole genome shotgun (WGS) entry which is preliminary data.</text>
</comment>
<evidence type="ECO:0000256" key="1">
    <source>
        <dbReference type="SAM" id="MobiDB-lite"/>
    </source>
</evidence>
<dbReference type="EMBL" id="LXQA010029572">
    <property type="protein sequence ID" value="MCH95331.1"/>
    <property type="molecule type" value="Genomic_DNA"/>
</dbReference>
<sequence>MCLSGQSTEDNEDQERILCLSRHAQQSSCQQMIISSSSTRQQDLNTTVYVSPSNACLEKPTARAPTLQRPSENEQTAAEETNVADLTA</sequence>
<feature type="compositionally biased region" description="Polar residues" evidence="1">
    <location>
        <begin position="68"/>
        <end position="79"/>
    </location>
</feature>
<keyword evidence="3" id="KW-1185">Reference proteome</keyword>
<reference evidence="2 3" key="1">
    <citation type="journal article" date="2018" name="Front. Plant Sci.">
        <title>Red Clover (Trifolium pratense) and Zigzag Clover (T. medium) - A Picture of Genomic Similarities and Differences.</title>
        <authorList>
            <person name="Dluhosova J."/>
            <person name="Istvanek J."/>
            <person name="Nedelnik J."/>
            <person name="Repkova J."/>
        </authorList>
    </citation>
    <scope>NUCLEOTIDE SEQUENCE [LARGE SCALE GENOMIC DNA]</scope>
    <source>
        <strain evidence="3">cv. 10/8</strain>
        <tissue evidence="2">Leaf</tissue>
    </source>
</reference>